<feature type="compositionally biased region" description="Basic and acidic residues" evidence="1">
    <location>
        <begin position="41"/>
        <end position="55"/>
    </location>
</feature>
<dbReference type="KEGG" id="bpm:BURPS1710b_A1020"/>
<name>Q3JJS5_BURP1</name>
<dbReference type="AlphaFoldDB" id="Q3JJS5"/>
<dbReference type="HOGENOM" id="CLU_1197957_0_0_4"/>
<gene>
    <name evidence="2" type="ordered locus">BURPS1710b_A1020</name>
</gene>
<dbReference type="Pfam" id="PF12087">
    <property type="entry name" value="DUF3564"/>
    <property type="match status" value="1"/>
</dbReference>
<evidence type="ECO:0000313" key="3">
    <source>
        <dbReference type="Proteomes" id="UP000002700"/>
    </source>
</evidence>
<reference evidence="2 3" key="1">
    <citation type="submission" date="2005-09" db="EMBL/GenBank/DDBJ databases">
        <authorList>
            <person name="Woods D.E."/>
            <person name="Nierman W.C."/>
        </authorList>
    </citation>
    <scope>NUCLEOTIDE SEQUENCE [LARGE SCALE GENOMIC DNA]</scope>
    <source>
        <strain evidence="2 3">1710b</strain>
    </source>
</reference>
<proteinExistence type="predicted"/>
<dbReference type="EMBL" id="CP000125">
    <property type="protein sequence ID" value="ABA51665.1"/>
    <property type="molecule type" value="Genomic_DNA"/>
</dbReference>
<dbReference type="Proteomes" id="UP000002700">
    <property type="component" value="Chromosome II"/>
</dbReference>
<protein>
    <recommendedName>
        <fullName evidence="4">DUF3564 domain-containing protein</fullName>
    </recommendedName>
</protein>
<feature type="region of interest" description="Disordered" evidence="1">
    <location>
        <begin position="1"/>
        <end position="77"/>
    </location>
</feature>
<accession>Q3JJS5</accession>
<evidence type="ECO:0008006" key="4">
    <source>
        <dbReference type="Google" id="ProtNLM"/>
    </source>
</evidence>
<dbReference type="EnsemblBacteria" id="ABA51665">
    <property type="protein sequence ID" value="ABA51665"/>
    <property type="gene ID" value="BURPS1710b_A1020"/>
</dbReference>
<evidence type="ECO:0000313" key="2">
    <source>
        <dbReference type="EMBL" id="ABA51665.1"/>
    </source>
</evidence>
<sequence length="231" mass="25235">MRSARAEPATRVGPAASNVPRRARQAASRAAVSPDRATPSRRAERRRDVRAEAGRGRRAQRATHRGRPPAQCGAAANCRGKTRRAYVDSMGHQPIARHRRAFDKERAVRITVHLDTFASTDPAAYAILWIDTTERRWSREGHAGVELPAWGNVVCRGGTTRVTGADDPHSLCVLEGLDLGAKQGPFEGETGAAHWYPHAHRAPVVGAWHVQCIDETVAPAEHELFTGREAS</sequence>
<evidence type="ECO:0000256" key="1">
    <source>
        <dbReference type="SAM" id="MobiDB-lite"/>
    </source>
</evidence>
<organism evidence="2 3">
    <name type="scientific">Burkholderia pseudomallei (strain 1710b)</name>
    <dbReference type="NCBI Taxonomy" id="320372"/>
    <lineage>
        <taxon>Bacteria</taxon>
        <taxon>Pseudomonadati</taxon>
        <taxon>Pseudomonadota</taxon>
        <taxon>Betaproteobacteria</taxon>
        <taxon>Burkholderiales</taxon>
        <taxon>Burkholderiaceae</taxon>
        <taxon>Burkholderia</taxon>
        <taxon>pseudomallei group</taxon>
    </lineage>
</organism>
<feature type="compositionally biased region" description="Basic residues" evidence="1">
    <location>
        <begin position="56"/>
        <end position="67"/>
    </location>
</feature>
<dbReference type="InterPro" id="IPR021947">
    <property type="entry name" value="DUF3564"/>
</dbReference>